<keyword evidence="2" id="KW-1185">Reference proteome</keyword>
<dbReference type="EMBL" id="CM046392">
    <property type="protein sequence ID" value="KAI8556305.1"/>
    <property type="molecule type" value="Genomic_DNA"/>
</dbReference>
<accession>A0ACC0NSR2</accession>
<sequence length="139" mass="16212">MSDHSGSQVHLAYLTLLEDLMIVRSWGGMITFIHRILATHVVGYYRNSFDMQRPDEVVWRPYSEELIASLPPNCRAGRAIWMAKVPLLNFPMVQMHMPDRVMRQFGRRQTIPAHCNSRQPPHGNDWKFWANELPSRPPC</sequence>
<proteinExistence type="predicted"/>
<evidence type="ECO:0000313" key="1">
    <source>
        <dbReference type="EMBL" id="KAI8556305.1"/>
    </source>
</evidence>
<reference evidence="1" key="1">
    <citation type="submission" date="2022-02" db="EMBL/GenBank/DDBJ databases">
        <title>Plant Genome Project.</title>
        <authorList>
            <person name="Zhang R.-G."/>
        </authorList>
    </citation>
    <scope>NUCLEOTIDE SEQUENCE</scope>
    <source>
        <strain evidence="1">AT1</strain>
    </source>
</reference>
<evidence type="ECO:0000313" key="2">
    <source>
        <dbReference type="Proteomes" id="UP001062846"/>
    </source>
</evidence>
<gene>
    <name evidence="1" type="ORF">RHMOL_Rhmol05G0242200</name>
</gene>
<name>A0ACC0NSR2_RHOML</name>
<dbReference type="Proteomes" id="UP001062846">
    <property type="component" value="Chromosome 5"/>
</dbReference>
<comment type="caution">
    <text evidence="1">The sequence shown here is derived from an EMBL/GenBank/DDBJ whole genome shotgun (WGS) entry which is preliminary data.</text>
</comment>
<protein>
    <submittedName>
        <fullName evidence="1">Uncharacterized protein</fullName>
    </submittedName>
</protein>
<organism evidence="1 2">
    <name type="scientific">Rhododendron molle</name>
    <name type="common">Chinese azalea</name>
    <name type="synonym">Azalea mollis</name>
    <dbReference type="NCBI Taxonomy" id="49168"/>
    <lineage>
        <taxon>Eukaryota</taxon>
        <taxon>Viridiplantae</taxon>
        <taxon>Streptophyta</taxon>
        <taxon>Embryophyta</taxon>
        <taxon>Tracheophyta</taxon>
        <taxon>Spermatophyta</taxon>
        <taxon>Magnoliopsida</taxon>
        <taxon>eudicotyledons</taxon>
        <taxon>Gunneridae</taxon>
        <taxon>Pentapetalae</taxon>
        <taxon>asterids</taxon>
        <taxon>Ericales</taxon>
        <taxon>Ericaceae</taxon>
        <taxon>Ericoideae</taxon>
        <taxon>Rhodoreae</taxon>
        <taxon>Rhododendron</taxon>
    </lineage>
</organism>